<reference evidence="1" key="1">
    <citation type="submission" date="2023-06" db="EMBL/GenBank/DDBJ databases">
        <title>Genomic of Agaribacillus aureum.</title>
        <authorList>
            <person name="Wang G."/>
        </authorList>
    </citation>
    <scope>NUCLEOTIDE SEQUENCE</scope>
    <source>
        <strain evidence="1">BMA12</strain>
    </source>
</reference>
<name>A0ABT8L2T6_9BACT</name>
<comment type="caution">
    <text evidence="1">The sequence shown here is derived from an EMBL/GenBank/DDBJ whole genome shotgun (WGS) entry which is preliminary data.</text>
</comment>
<keyword evidence="2" id="KW-1185">Reference proteome</keyword>
<sequence>MYKDPIKRSRAQESRSAIERLYIIMRHLFIRGGYKPLGLSGESLIQALLTLRPEIYGLIADNEKVELDGLLYVMDRLPKGIEECRFIRLISREGLDKTNFEAIIPLKRRRNCYRVDHDQMYIELTRGRSDIYDILTHLTFIYIEAEKIKRHSLDQKGRKTQAWLKLEDIITKEDQGKEFNREIAYTYLSTAIGRTYEETAKAGDSFYENKNRNSLFHTIYWLGKLAIDEETGDGDREINFSSTLRERIGHHVYGDLWANNIKNYLSENDLLQRPIHIISSNLHSVVNALYGYKVLRNSLKTNKLEIIAKQLSLVKNEKLRERVKKYARNNGLFEIPDQSGTNLAVQIIDTGKMDIDALPAEISVDKKKIADHKPVILVMDYAFGEQAFETMDELLRPFEKKGKEYPLKVDSISIMGKAGILTGQKSDIMVATSHIFEGTADNYPIDNEFSKQDFEGHNLQVFEGPMVTVLGTSLQNKDVLEYFLKSSWKAIGLEMEGAHYQKAIQSASKIRNSIKKTVKLRYAYYASDNPLITGKTLASGSLGEDGVRPTYLITVQILSKILS</sequence>
<gene>
    <name evidence="1" type="ORF">QQ020_00900</name>
</gene>
<evidence type="ECO:0000313" key="1">
    <source>
        <dbReference type="EMBL" id="MDN5210573.1"/>
    </source>
</evidence>
<dbReference type="Proteomes" id="UP001172083">
    <property type="component" value="Unassembled WGS sequence"/>
</dbReference>
<proteinExistence type="predicted"/>
<evidence type="ECO:0000313" key="2">
    <source>
        <dbReference type="Proteomes" id="UP001172083"/>
    </source>
</evidence>
<accession>A0ABT8L2T6</accession>
<dbReference type="InterPro" id="IPR054204">
    <property type="entry name" value="DUF6909"/>
</dbReference>
<dbReference type="RefSeq" id="WP_346755916.1">
    <property type="nucleotide sequence ID" value="NZ_JAUJEB010000001.1"/>
</dbReference>
<protein>
    <submittedName>
        <fullName evidence="1">Uncharacterized protein</fullName>
    </submittedName>
</protein>
<dbReference type="Pfam" id="PF21850">
    <property type="entry name" value="DUF6909"/>
    <property type="match status" value="2"/>
</dbReference>
<dbReference type="EMBL" id="JAUJEB010000001">
    <property type="protein sequence ID" value="MDN5210573.1"/>
    <property type="molecule type" value="Genomic_DNA"/>
</dbReference>
<organism evidence="1 2">
    <name type="scientific">Agaribacillus aureus</name>
    <dbReference type="NCBI Taxonomy" id="3051825"/>
    <lineage>
        <taxon>Bacteria</taxon>
        <taxon>Pseudomonadati</taxon>
        <taxon>Bacteroidota</taxon>
        <taxon>Cytophagia</taxon>
        <taxon>Cytophagales</taxon>
        <taxon>Splendidivirgaceae</taxon>
        <taxon>Agaribacillus</taxon>
    </lineage>
</organism>